<reference evidence="5 6" key="1">
    <citation type="journal article" date="2019" name="Int. J. Syst. Evol. Microbiol.">
        <title>The Global Catalogue of Microorganisms (GCM) 10K type strain sequencing project: providing services to taxonomists for standard genome sequencing and annotation.</title>
        <authorList>
            <consortium name="The Broad Institute Genomics Platform"/>
            <consortium name="The Broad Institute Genome Sequencing Center for Infectious Disease"/>
            <person name="Wu L."/>
            <person name="Ma J."/>
        </authorList>
    </citation>
    <scope>NUCLEOTIDE SEQUENCE [LARGE SCALE GENOMIC DNA]</scope>
    <source>
        <strain evidence="5 6">JCM 3106</strain>
    </source>
</reference>
<keyword evidence="6" id="KW-1185">Reference proteome</keyword>
<accession>A0ABN3XUD3</accession>
<dbReference type="Pfam" id="PF13427">
    <property type="entry name" value="AadA_C"/>
    <property type="match status" value="1"/>
</dbReference>
<keyword evidence="1" id="KW-0808">Transferase</keyword>
<evidence type="ECO:0008006" key="7">
    <source>
        <dbReference type="Google" id="ProtNLM"/>
    </source>
</evidence>
<protein>
    <recommendedName>
        <fullName evidence="7">DNA polymerase subunit beta</fullName>
    </recommendedName>
</protein>
<dbReference type="InterPro" id="IPR043519">
    <property type="entry name" value="NT_sf"/>
</dbReference>
<evidence type="ECO:0000259" key="4">
    <source>
        <dbReference type="Pfam" id="PF13427"/>
    </source>
</evidence>
<feature type="domain" description="Adenylyltransferase AadA C-terminal" evidence="4">
    <location>
        <begin position="201"/>
        <end position="250"/>
    </location>
</feature>
<name>A0ABN3XUD3_9ACTN</name>
<dbReference type="CDD" id="cd05403">
    <property type="entry name" value="NT_KNTase_like"/>
    <property type="match status" value="1"/>
</dbReference>
<dbReference type="InterPro" id="IPR025184">
    <property type="entry name" value="AadA_C"/>
</dbReference>
<feature type="domain" description="Polymerase nucleotidyl transferase" evidence="3">
    <location>
        <begin position="29"/>
        <end position="89"/>
    </location>
</feature>
<feature type="region of interest" description="Disordered" evidence="2">
    <location>
        <begin position="112"/>
        <end position="133"/>
    </location>
</feature>
<evidence type="ECO:0000313" key="5">
    <source>
        <dbReference type="EMBL" id="GAA2997564.1"/>
    </source>
</evidence>
<evidence type="ECO:0000313" key="6">
    <source>
        <dbReference type="Proteomes" id="UP001499930"/>
    </source>
</evidence>
<dbReference type="Pfam" id="PF01909">
    <property type="entry name" value="NTP_transf_2"/>
    <property type="match status" value="1"/>
</dbReference>
<sequence length="310" mass="34097">MDGGRGRPADSGRMTLPALAEEVVTAYLRAVDDEAPGLVEGLYLEGSVALGDFRPRTSDIDFVAVTATPPEGAATAALERVHERLLAHRPRPFFDGVYLTWDDLRRGPDITGPRPRCHEGRFHPGTDGTAPAGPVTWRTLAGHGTTLRGPEPAGLDLWHDPRALAVWTDDNLDRYWRRLCDRASRPFGLWGQAALGGYGTVWIVTGVTRLHFTLATGDITSKEGACRHALEAFPPRWHRVVEEALRIRRADRALPTLTGLLGDMTEFLPSGSGRERRSLYRTPWARRRDVLAFAGTVIADAHRLHAGRPG</sequence>
<dbReference type="SUPFAM" id="SSF81301">
    <property type="entry name" value="Nucleotidyltransferase"/>
    <property type="match status" value="1"/>
</dbReference>
<comment type="caution">
    <text evidence="5">The sequence shown here is derived from an EMBL/GenBank/DDBJ whole genome shotgun (WGS) entry which is preliminary data.</text>
</comment>
<dbReference type="InterPro" id="IPR002934">
    <property type="entry name" value="Polymerase_NTP_transf_dom"/>
</dbReference>
<evidence type="ECO:0000259" key="3">
    <source>
        <dbReference type="Pfam" id="PF01909"/>
    </source>
</evidence>
<evidence type="ECO:0000256" key="1">
    <source>
        <dbReference type="ARBA" id="ARBA00022679"/>
    </source>
</evidence>
<evidence type="ECO:0000256" key="2">
    <source>
        <dbReference type="SAM" id="MobiDB-lite"/>
    </source>
</evidence>
<gene>
    <name evidence="5" type="ORF">GCM10017559_17700</name>
</gene>
<dbReference type="Proteomes" id="UP001499930">
    <property type="component" value="Unassembled WGS sequence"/>
</dbReference>
<organism evidence="5 6">
    <name type="scientific">Streptosporangium longisporum</name>
    <dbReference type="NCBI Taxonomy" id="46187"/>
    <lineage>
        <taxon>Bacteria</taxon>
        <taxon>Bacillati</taxon>
        <taxon>Actinomycetota</taxon>
        <taxon>Actinomycetes</taxon>
        <taxon>Streptosporangiales</taxon>
        <taxon>Streptosporangiaceae</taxon>
        <taxon>Streptosporangium</taxon>
    </lineage>
</organism>
<proteinExistence type="predicted"/>
<dbReference type="EMBL" id="BAAAWD010000006">
    <property type="protein sequence ID" value="GAA2997564.1"/>
    <property type="molecule type" value="Genomic_DNA"/>
</dbReference>